<dbReference type="CDD" id="cd06261">
    <property type="entry name" value="TM_PBP2"/>
    <property type="match status" value="1"/>
</dbReference>
<comment type="similarity">
    <text evidence="7">Belongs to the binding-protein-dependent transport system permease family.</text>
</comment>
<comment type="caution">
    <text evidence="9">The sequence shown here is derived from an EMBL/GenBank/DDBJ whole genome shotgun (WGS) entry which is preliminary data.</text>
</comment>
<dbReference type="RefSeq" id="WP_188999874.1">
    <property type="nucleotide sequence ID" value="NZ_BMHP01000011.1"/>
</dbReference>
<evidence type="ECO:0000256" key="1">
    <source>
        <dbReference type="ARBA" id="ARBA00004651"/>
    </source>
</evidence>
<evidence type="ECO:0000256" key="2">
    <source>
        <dbReference type="ARBA" id="ARBA00022448"/>
    </source>
</evidence>
<dbReference type="InterPro" id="IPR000515">
    <property type="entry name" value="MetI-like"/>
</dbReference>
<keyword evidence="4 7" id="KW-0812">Transmembrane</keyword>
<dbReference type="PANTHER" id="PTHR32243">
    <property type="entry name" value="MALTOSE TRANSPORT SYSTEM PERMEASE-RELATED"/>
    <property type="match status" value="1"/>
</dbReference>
<dbReference type="PROSITE" id="PS50928">
    <property type="entry name" value="ABC_TM1"/>
    <property type="match status" value="1"/>
</dbReference>
<evidence type="ECO:0000256" key="7">
    <source>
        <dbReference type="RuleBase" id="RU363032"/>
    </source>
</evidence>
<keyword evidence="10" id="KW-1185">Reference proteome</keyword>
<feature type="transmembrane region" description="Helical" evidence="7">
    <location>
        <begin position="12"/>
        <end position="32"/>
    </location>
</feature>
<name>A0A916ZIZ5_9BACL</name>
<keyword evidence="5 7" id="KW-1133">Transmembrane helix</keyword>
<dbReference type="Pfam" id="PF00528">
    <property type="entry name" value="BPD_transp_1"/>
    <property type="match status" value="1"/>
</dbReference>
<sequence>MKSIHRRLTNMFGYVYLSVVVIIAVFPIYWLFLTAFKHEKDWSTKPPVFFTSNLTLKHFEKVFADPQVVHALSNTIIVAVSGTLLAVLFGAMAAYPLARIHLGRYVNSTLLTGILLTRLFPFVTLVFPYFLIIRNFRMMDTLTALIISDAAMFFPFAVWMMVGFYQGIPREMEEAAMIDGCSIWQRFRKIVLPVSINGLSVTAILVFMAAWNEFLYAVTFSNNEAKTLPVVIGGFISDKGIAWGDMTAISVISIVPVLLIVLLAQKLLVRGITVGSVK</sequence>
<evidence type="ECO:0000313" key="9">
    <source>
        <dbReference type="EMBL" id="GGD99160.1"/>
    </source>
</evidence>
<evidence type="ECO:0000256" key="3">
    <source>
        <dbReference type="ARBA" id="ARBA00022475"/>
    </source>
</evidence>
<dbReference type="GO" id="GO:0005886">
    <property type="term" value="C:plasma membrane"/>
    <property type="evidence" value="ECO:0007669"/>
    <property type="project" value="UniProtKB-SubCell"/>
</dbReference>
<dbReference type="EMBL" id="BMHP01000011">
    <property type="protein sequence ID" value="GGD99160.1"/>
    <property type="molecule type" value="Genomic_DNA"/>
</dbReference>
<proteinExistence type="inferred from homology"/>
<gene>
    <name evidence="9" type="ORF">GCM10010911_67560</name>
</gene>
<protein>
    <submittedName>
        <fullName evidence="9">ABC transporter permease</fullName>
    </submittedName>
</protein>
<dbReference type="GO" id="GO:0055085">
    <property type="term" value="P:transmembrane transport"/>
    <property type="evidence" value="ECO:0007669"/>
    <property type="project" value="InterPro"/>
</dbReference>
<dbReference type="PANTHER" id="PTHR32243:SF18">
    <property type="entry name" value="INNER MEMBRANE ABC TRANSPORTER PERMEASE PROTEIN YCJP"/>
    <property type="match status" value="1"/>
</dbReference>
<evidence type="ECO:0000256" key="6">
    <source>
        <dbReference type="ARBA" id="ARBA00023136"/>
    </source>
</evidence>
<accession>A0A916ZIZ5</accession>
<feature type="transmembrane region" description="Helical" evidence="7">
    <location>
        <begin position="248"/>
        <end position="269"/>
    </location>
</feature>
<dbReference type="SUPFAM" id="SSF161098">
    <property type="entry name" value="MetI-like"/>
    <property type="match status" value="1"/>
</dbReference>
<keyword evidence="3" id="KW-1003">Cell membrane</keyword>
<comment type="subcellular location">
    <subcellularLocation>
        <location evidence="1 7">Cell membrane</location>
        <topology evidence="1 7">Multi-pass membrane protein</topology>
    </subcellularLocation>
</comment>
<feature type="transmembrane region" description="Helical" evidence="7">
    <location>
        <begin position="110"/>
        <end position="132"/>
    </location>
</feature>
<keyword evidence="6 7" id="KW-0472">Membrane</keyword>
<evidence type="ECO:0000259" key="8">
    <source>
        <dbReference type="PROSITE" id="PS50928"/>
    </source>
</evidence>
<evidence type="ECO:0000256" key="5">
    <source>
        <dbReference type="ARBA" id="ARBA00022989"/>
    </source>
</evidence>
<evidence type="ECO:0000256" key="4">
    <source>
        <dbReference type="ARBA" id="ARBA00022692"/>
    </source>
</evidence>
<organism evidence="9 10">
    <name type="scientific">Paenibacillus nasutitermitis</name>
    <dbReference type="NCBI Taxonomy" id="1652958"/>
    <lineage>
        <taxon>Bacteria</taxon>
        <taxon>Bacillati</taxon>
        <taxon>Bacillota</taxon>
        <taxon>Bacilli</taxon>
        <taxon>Bacillales</taxon>
        <taxon>Paenibacillaceae</taxon>
        <taxon>Paenibacillus</taxon>
    </lineage>
</organism>
<feature type="transmembrane region" description="Helical" evidence="7">
    <location>
        <begin position="144"/>
        <end position="165"/>
    </location>
</feature>
<dbReference type="Proteomes" id="UP000612456">
    <property type="component" value="Unassembled WGS sequence"/>
</dbReference>
<reference evidence="9" key="2">
    <citation type="submission" date="2020-09" db="EMBL/GenBank/DDBJ databases">
        <authorList>
            <person name="Sun Q."/>
            <person name="Zhou Y."/>
        </authorList>
    </citation>
    <scope>NUCLEOTIDE SEQUENCE</scope>
    <source>
        <strain evidence="9">CGMCC 1.15178</strain>
    </source>
</reference>
<dbReference type="Gene3D" id="1.10.3720.10">
    <property type="entry name" value="MetI-like"/>
    <property type="match status" value="1"/>
</dbReference>
<dbReference type="InterPro" id="IPR035906">
    <property type="entry name" value="MetI-like_sf"/>
</dbReference>
<reference evidence="9" key="1">
    <citation type="journal article" date="2014" name="Int. J. Syst. Evol. Microbiol.">
        <title>Complete genome sequence of Corynebacterium casei LMG S-19264T (=DSM 44701T), isolated from a smear-ripened cheese.</title>
        <authorList>
            <consortium name="US DOE Joint Genome Institute (JGI-PGF)"/>
            <person name="Walter F."/>
            <person name="Albersmeier A."/>
            <person name="Kalinowski J."/>
            <person name="Ruckert C."/>
        </authorList>
    </citation>
    <scope>NUCLEOTIDE SEQUENCE</scope>
    <source>
        <strain evidence="9">CGMCC 1.15178</strain>
    </source>
</reference>
<feature type="transmembrane region" description="Helical" evidence="7">
    <location>
        <begin position="190"/>
        <end position="211"/>
    </location>
</feature>
<keyword evidence="2 7" id="KW-0813">Transport</keyword>
<feature type="domain" description="ABC transmembrane type-1" evidence="8">
    <location>
        <begin position="72"/>
        <end position="264"/>
    </location>
</feature>
<dbReference type="AlphaFoldDB" id="A0A916ZIZ5"/>
<dbReference type="InterPro" id="IPR050901">
    <property type="entry name" value="BP-dep_ABC_trans_perm"/>
</dbReference>
<feature type="transmembrane region" description="Helical" evidence="7">
    <location>
        <begin position="76"/>
        <end position="98"/>
    </location>
</feature>
<evidence type="ECO:0000313" key="10">
    <source>
        <dbReference type="Proteomes" id="UP000612456"/>
    </source>
</evidence>